<comment type="caution">
    <text evidence="3">The sequence shown here is derived from an EMBL/GenBank/DDBJ whole genome shotgun (WGS) entry which is preliminary data.</text>
</comment>
<keyword evidence="2" id="KW-0732">Signal</keyword>
<feature type="signal peptide" evidence="2">
    <location>
        <begin position="1"/>
        <end position="16"/>
    </location>
</feature>
<name>A0AAN9PJZ8_CLITE</name>
<accession>A0AAN9PJZ8</accession>
<evidence type="ECO:0000256" key="1">
    <source>
        <dbReference type="SAM" id="MobiDB-lite"/>
    </source>
</evidence>
<evidence type="ECO:0000313" key="4">
    <source>
        <dbReference type="Proteomes" id="UP001359559"/>
    </source>
</evidence>
<reference evidence="3 4" key="1">
    <citation type="submission" date="2024-01" db="EMBL/GenBank/DDBJ databases">
        <title>The genomes of 5 underutilized Papilionoideae crops provide insights into root nodulation and disease resistance.</title>
        <authorList>
            <person name="Yuan L."/>
        </authorList>
    </citation>
    <scope>NUCLEOTIDE SEQUENCE [LARGE SCALE GENOMIC DNA]</scope>
    <source>
        <strain evidence="3">LY-2023</strain>
        <tissue evidence="3">Leaf</tissue>
    </source>
</reference>
<proteinExistence type="predicted"/>
<feature type="compositionally biased region" description="Acidic residues" evidence="1">
    <location>
        <begin position="81"/>
        <end position="101"/>
    </location>
</feature>
<evidence type="ECO:0000313" key="3">
    <source>
        <dbReference type="EMBL" id="KAK7300499.1"/>
    </source>
</evidence>
<organism evidence="3 4">
    <name type="scientific">Clitoria ternatea</name>
    <name type="common">Butterfly pea</name>
    <dbReference type="NCBI Taxonomy" id="43366"/>
    <lineage>
        <taxon>Eukaryota</taxon>
        <taxon>Viridiplantae</taxon>
        <taxon>Streptophyta</taxon>
        <taxon>Embryophyta</taxon>
        <taxon>Tracheophyta</taxon>
        <taxon>Spermatophyta</taxon>
        <taxon>Magnoliopsida</taxon>
        <taxon>eudicotyledons</taxon>
        <taxon>Gunneridae</taxon>
        <taxon>Pentapetalae</taxon>
        <taxon>rosids</taxon>
        <taxon>fabids</taxon>
        <taxon>Fabales</taxon>
        <taxon>Fabaceae</taxon>
        <taxon>Papilionoideae</taxon>
        <taxon>50 kb inversion clade</taxon>
        <taxon>NPAAA clade</taxon>
        <taxon>indigoferoid/millettioid clade</taxon>
        <taxon>Phaseoleae</taxon>
        <taxon>Clitoria</taxon>
    </lineage>
</organism>
<evidence type="ECO:0000256" key="2">
    <source>
        <dbReference type="SAM" id="SignalP"/>
    </source>
</evidence>
<keyword evidence="4" id="KW-1185">Reference proteome</keyword>
<dbReference type="Proteomes" id="UP001359559">
    <property type="component" value="Unassembled WGS sequence"/>
</dbReference>
<dbReference type="AlphaFoldDB" id="A0AAN9PJZ8"/>
<gene>
    <name evidence="3" type="ORF">RJT34_11344</name>
</gene>
<feature type="region of interest" description="Disordered" evidence="1">
    <location>
        <begin position="78"/>
        <end position="101"/>
    </location>
</feature>
<feature type="chain" id="PRO_5042945244" evidence="2">
    <location>
        <begin position="17"/>
        <end position="101"/>
    </location>
</feature>
<protein>
    <submittedName>
        <fullName evidence="3">Uncharacterized protein</fullName>
    </submittedName>
</protein>
<sequence>MMCRCVLLLMRPFSSAMTSVRGANNTNKEAFQPPVGDENDNVNVVGEVGDNIEQLQHQNNPTSDDLVLDVDAIVEEKVSSDEEDEVEENEDEEYIGGLDFD</sequence>
<dbReference type="EMBL" id="JAYKXN010000003">
    <property type="protein sequence ID" value="KAK7300499.1"/>
    <property type="molecule type" value="Genomic_DNA"/>
</dbReference>